<name>A0A371FLM0_MUCPR</name>
<gene>
    <name evidence="2" type="ORF">CR513_40378</name>
</gene>
<feature type="compositionally biased region" description="Basic residues" evidence="1">
    <location>
        <begin position="162"/>
        <end position="171"/>
    </location>
</feature>
<sequence length="181" mass="21518">MEKNMNVTRSPCRVKKGKRLGNLNCRRVLLCLLLRQSLILFKMNIGYSVIVRVQFILHIDVRYHWICDALDAKLLELTKVHTNDNDADMMTKRVSRGKLSDWWSPPHSCDEGDMLDSFLDSQLCGQKLNILKLARFLFIRREGVRLSRDTQKHRDPESVNFHKAKERRERRREREKENLKE</sequence>
<organism evidence="2 3">
    <name type="scientific">Mucuna pruriens</name>
    <name type="common">Velvet bean</name>
    <name type="synonym">Dolichos pruriens</name>
    <dbReference type="NCBI Taxonomy" id="157652"/>
    <lineage>
        <taxon>Eukaryota</taxon>
        <taxon>Viridiplantae</taxon>
        <taxon>Streptophyta</taxon>
        <taxon>Embryophyta</taxon>
        <taxon>Tracheophyta</taxon>
        <taxon>Spermatophyta</taxon>
        <taxon>Magnoliopsida</taxon>
        <taxon>eudicotyledons</taxon>
        <taxon>Gunneridae</taxon>
        <taxon>Pentapetalae</taxon>
        <taxon>rosids</taxon>
        <taxon>fabids</taxon>
        <taxon>Fabales</taxon>
        <taxon>Fabaceae</taxon>
        <taxon>Papilionoideae</taxon>
        <taxon>50 kb inversion clade</taxon>
        <taxon>NPAAA clade</taxon>
        <taxon>indigoferoid/millettioid clade</taxon>
        <taxon>Phaseoleae</taxon>
        <taxon>Mucuna</taxon>
    </lineage>
</organism>
<accession>A0A371FLM0</accession>
<evidence type="ECO:0000313" key="3">
    <source>
        <dbReference type="Proteomes" id="UP000257109"/>
    </source>
</evidence>
<comment type="caution">
    <text evidence="2">The sequence shown here is derived from an EMBL/GenBank/DDBJ whole genome shotgun (WGS) entry which is preliminary data.</text>
</comment>
<dbReference type="Proteomes" id="UP000257109">
    <property type="component" value="Unassembled WGS sequence"/>
</dbReference>
<dbReference type="AlphaFoldDB" id="A0A371FLM0"/>
<dbReference type="OrthoDB" id="691565at2759"/>
<reference evidence="2" key="1">
    <citation type="submission" date="2018-05" db="EMBL/GenBank/DDBJ databases">
        <title>Draft genome of Mucuna pruriens seed.</title>
        <authorList>
            <person name="Nnadi N.E."/>
            <person name="Vos R."/>
            <person name="Hasami M.H."/>
            <person name="Devisetty U.K."/>
            <person name="Aguiy J.C."/>
        </authorList>
    </citation>
    <scope>NUCLEOTIDE SEQUENCE [LARGE SCALE GENOMIC DNA]</scope>
    <source>
        <strain evidence="2">JCA_2017</strain>
    </source>
</reference>
<feature type="compositionally biased region" description="Basic and acidic residues" evidence="1">
    <location>
        <begin position="172"/>
        <end position="181"/>
    </location>
</feature>
<feature type="region of interest" description="Disordered" evidence="1">
    <location>
        <begin position="149"/>
        <end position="181"/>
    </location>
</feature>
<keyword evidence="3" id="KW-1185">Reference proteome</keyword>
<evidence type="ECO:0000256" key="1">
    <source>
        <dbReference type="SAM" id="MobiDB-lite"/>
    </source>
</evidence>
<feature type="non-terminal residue" evidence="2">
    <location>
        <position position="1"/>
    </location>
</feature>
<proteinExistence type="predicted"/>
<evidence type="ECO:0000313" key="2">
    <source>
        <dbReference type="EMBL" id="RDX79228.1"/>
    </source>
</evidence>
<dbReference type="EMBL" id="QJKJ01008600">
    <property type="protein sequence ID" value="RDX79228.1"/>
    <property type="molecule type" value="Genomic_DNA"/>
</dbReference>
<protein>
    <submittedName>
        <fullName evidence="2">Uncharacterized protein</fullName>
    </submittedName>
</protein>